<evidence type="ECO:0000313" key="9">
    <source>
        <dbReference type="Proteomes" id="UP000272051"/>
    </source>
</evidence>
<sequence length="166" mass="17592">MLYSNYLQLGAGFAPWEAGLILLAQPIPQVLLSPLAGYLADKRDPRTLVVVGMGLITSGIGVSIMLYKWLSFLIASLVLLGTGFAFFASPNTTQIMRKIPKEAFASASSFLGLMRFLGQSLSISILTATMLAFKTSIPMEESLTAYLIVAVVGAAIAATSVQGKKA</sequence>
<dbReference type="InterPro" id="IPR036259">
    <property type="entry name" value="MFS_trans_sf"/>
</dbReference>
<dbReference type="Pfam" id="PF07690">
    <property type="entry name" value="MFS_1"/>
    <property type="match status" value="1"/>
</dbReference>
<dbReference type="Proteomes" id="UP000272051">
    <property type="component" value="Unassembled WGS sequence"/>
</dbReference>
<organism evidence="8 9">
    <name type="scientific">Thermoproteota archaeon</name>
    <dbReference type="NCBI Taxonomy" id="2056631"/>
    <lineage>
        <taxon>Archaea</taxon>
        <taxon>Thermoproteota</taxon>
    </lineage>
</organism>
<dbReference type="SUPFAM" id="SSF103473">
    <property type="entry name" value="MFS general substrate transporter"/>
    <property type="match status" value="1"/>
</dbReference>
<dbReference type="AlphaFoldDB" id="A0A497EXJ2"/>
<dbReference type="EMBL" id="QMQX01000079">
    <property type="protein sequence ID" value="RLE51896.1"/>
    <property type="molecule type" value="Genomic_DNA"/>
</dbReference>
<evidence type="ECO:0000256" key="4">
    <source>
        <dbReference type="ARBA" id="ARBA00022989"/>
    </source>
</evidence>
<evidence type="ECO:0000256" key="6">
    <source>
        <dbReference type="SAM" id="Phobius"/>
    </source>
</evidence>
<dbReference type="PROSITE" id="PS50850">
    <property type="entry name" value="MFS"/>
    <property type="match status" value="1"/>
</dbReference>
<accession>A0A497EXJ2</accession>
<dbReference type="Gene3D" id="1.20.1250.20">
    <property type="entry name" value="MFS general substrate transporter like domains"/>
    <property type="match status" value="1"/>
</dbReference>
<evidence type="ECO:0000256" key="2">
    <source>
        <dbReference type="ARBA" id="ARBA00022448"/>
    </source>
</evidence>
<evidence type="ECO:0000313" key="8">
    <source>
        <dbReference type="EMBL" id="RLE51896.1"/>
    </source>
</evidence>
<comment type="caution">
    <text evidence="8">The sequence shown here is derived from an EMBL/GenBank/DDBJ whole genome shotgun (WGS) entry which is preliminary data.</text>
</comment>
<evidence type="ECO:0000256" key="1">
    <source>
        <dbReference type="ARBA" id="ARBA00004141"/>
    </source>
</evidence>
<proteinExistence type="predicted"/>
<dbReference type="InterPro" id="IPR011701">
    <property type="entry name" value="MFS"/>
</dbReference>
<name>A0A497EXJ2_9CREN</name>
<keyword evidence="4 6" id="KW-1133">Transmembrane helix</keyword>
<evidence type="ECO:0000256" key="3">
    <source>
        <dbReference type="ARBA" id="ARBA00022692"/>
    </source>
</evidence>
<evidence type="ECO:0000256" key="5">
    <source>
        <dbReference type="ARBA" id="ARBA00023136"/>
    </source>
</evidence>
<dbReference type="GO" id="GO:0016020">
    <property type="term" value="C:membrane"/>
    <property type="evidence" value="ECO:0007669"/>
    <property type="project" value="UniProtKB-SubCell"/>
</dbReference>
<dbReference type="InterPro" id="IPR020846">
    <property type="entry name" value="MFS_dom"/>
</dbReference>
<evidence type="ECO:0000259" key="7">
    <source>
        <dbReference type="PROSITE" id="PS50850"/>
    </source>
</evidence>
<feature type="transmembrane region" description="Helical" evidence="6">
    <location>
        <begin position="47"/>
        <end position="66"/>
    </location>
</feature>
<feature type="domain" description="Major facilitator superfamily (MFS) profile" evidence="7">
    <location>
        <begin position="1"/>
        <end position="165"/>
    </location>
</feature>
<keyword evidence="3 6" id="KW-0812">Transmembrane</keyword>
<comment type="subcellular location">
    <subcellularLocation>
        <location evidence="1">Membrane</location>
        <topology evidence="1">Multi-pass membrane protein</topology>
    </subcellularLocation>
</comment>
<gene>
    <name evidence="8" type="ORF">DRJ33_04970</name>
</gene>
<protein>
    <recommendedName>
        <fullName evidence="7">Major facilitator superfamily (MFS) profile domain-containing protein</fullName>
    </recommendedName>
</protein>
<dbReference type="GO" id="GO:0022857">
    <property type="term" value="F:transmembrane transporter activity"/>
    <property type="evidence" value="ECO:0007669"/>
    <property type="project" value="InterPro"/>
</dbReference>
<feature type="transmembrane region" description="Helical" evidence="6">
    <location>
        <begin position="110"/>
        <end position="131"/>
    </location>
</feature>
<dbReference type="PANTHER" id="PTHR42718">
    <property type="entry name" value="MAJOR FACILITATOR SUPERFAMILY MULTIDRUG TRANSPORTER MFSC"/>
    <property type="match status" value="1"/>
</dbReference>
<dbReference type="PANTHER" id="PTHR42718:SF9">
    <property type="entry name" value="MAJOR FACILITATOR SUPERFAMILY MULTIDRUG TRANSPORTER MFSC"/>
    <property type="match status" value="1"/>
</dbReference>
<feature type="transmembrane region" description="Helical" evidence="6">
    <location>
        <begin position="72"/>
        <end position="89"/>
    </location>
</feature>
<keyword evidence="2" id="KW-0813">Transport</keyword>
<feature type="transmembrane region" description="Helical" evidence="6">
    <location>
        <begin position="143"/>
        <end position="161"/>
    </location>
</feature>
<keyword evidence="5 6" id="KW-0472">Membrane</keyword>
<reference evidence="8 9" key="1">
    <citation type="submission" date="2018-06" db="EMBL/GenBank/DDBJ databases">
        <title>Extensive metabolic versatility and redundancy in microbially diverse, dynamic hydrothermal sediments.</title>
        <authorList>
            <person name="Dombrowski N."/>
            <person name="Teske A."/>
            <person name="Baker B.J."/>
        </authorList>
    </citation>
    <scope>NUCLEOTIDE SEQUENCE [LARGE SCALE GENOMIC DNA]</scope>
    <source>
        <strain evidence="8">B34_G17</strain>
    </source>
</reference>